<dbReference type="Proteomes" id="UP000001861">
    <property type="component" value="Unassembled WGS sequence"/>
</dbReference>
<evidence type="ECO:0000259" key="1">
    <source>
        <dbReference type="Pfam" id="PF09362"/>
    </source>
</evidence>
<proteinExistence type="predicted"/>
<feature type="domain" description="DUF1996" evidence="1">
    <location>
        <begin position="3"/>
        <end position="253"/>
    </location>
</feature>
<organism evidence="2 3">
    <name type="scientific">Coprinopsis cinerea (strain Okayama-7 / 130 / ATCC MYA-4618 / FGSC 9003)</name>
    <name type="common">Inky cap fungus</name>
    <name type="synonym">Hormographiella aspergillata</name>
    <dbReference type="NCBI Taxonomy" id="240176"/>
    <lineage>
        <taxon>Eukaryota</taxon>
        <taxon>Fungi</taxon>
        <taxon>Dikarya</taxon>
        <taxon>Basidiomycota</taxon>
        <taxon>Agaricomycotina</taxon>
        <taxon>Agaricomycetes</taxon>
        <taxon>Agaricomycetidae</taxon>
        <taxon>Agaricales</taxon>
        <taxon>Agaricineae</taxon>
        <taxon>Psathyrellaceae</taxon>
        <taxon>Coprinopsis</taxon>
    </lineage>
</organism>
<keyword evidence="3" id="KW-1185">Reference proteome</keyword>
<dbReference type="AlphaFoldDB" id="A8NPS7"/>
<evidence type="ECO:0000313" key="2">
    <source>
        <dbReference type="EMBL" id="EAU86359.2"/>
    </source>
</evidence>
<evidence type="ECO:0000313" key="3">
    <source>
        <dbReference type="Proteomes" id="UP000001861"/>
    </source>
</evidence>
<protein>
    <recommendedName>
        <fullName evidence="1">DUF1996 domain-containing protein</fullName>
    </recommendedName>
</protein>
<dbReference type="EMBL" id="AACS02000008">
    <property type="protein sequence ID" value="EAU86359.2"/>
    <property type="molecule type" value="Genomic_DNA"/>
</dbReference>
<dbReference type="OMA" id="IMYELMW"/>
<sequence>MSIKSSEGFNITMHPDNDLPALSTCTTCRFKEDFSNYWTAIMYFKHSNGSFIRVPQIPNHYTGAPDGGMTIYYIQPPGGEKVTAFAKGFRMITGDPMRRSKPDLDPESVEAWSLSFRCWETTGFFDYSNLYAPGAGPYDTVHLPNKKCWSANAECNPNWGLDRCWDGVNLDSPNHKSHVAFLEGKVPPERGIFFMNGTCPASHPVRLPLLFYETYWDTRPFADMWPDDGTQPFVLSMGDPTGYGHHGDYIFGWEGDSLQRAMDKCHDGFGWPEACEELTILSDDDINACKQQPQVDEVVEGEYLPELPGCNPIQAGPGRATMINDCKAISTTGVRPAPTAPAAVVTPIN</sequence>
<dbReference type="PANTHER" id="PTHR43662:SF3">
    <property type="entry name" value="DOMAIN PROTEIN, PUTATIVE (AFU_ORTHOLOGUE AFUA_6G11970)-RELATED"/>
    <property type="match status" value="1"/>
</dbReference>
<dbReference type="KEGG" id="cci:CC1G_05353"/>
<accession>A8NPS7</accession>
<dbReference type="HOGENOM" id="CLU_014722_0_2_1"/>
<name>A8NPS7_COPC7</name>
<dbReference type="PANTHER" id="PTHR43662">
    <property type="match status" value="1"/>
</dbReference>
<dbReference type="InParanoid" id="A8NPS7"/>
<dbReference type="InterPro" id="IPR018535">
    <property type="entry name" value="DUF1996"/>
</dbReference>
<dbReference type="eggNOG" id="ENOG502RXTA">
    <property type="taxonomic scope" value="Eukaryota"/>
</dbReference>
<dbReference type="STRING" id="240176.A8NPS7"/>
<dbReference type="GeneID" id="6011923"/>
<dbReference type="Pfam" id="PF09362">
    <property type="entry name" value="DUF1996"/>
    <property type="match status" value="1"/>
</dbReference>
<reference evidence="2 3" key="1">
    <citation type="journal article" date="2010" name="Proc. Natl. Acad. Sci. U.S.A.">
        <title>Insights into evolution of multicellular fungi from the assembled chromosomes of the mushroom Coprinopsis cinerea (Coprinus cinereus).</title>
        <authorList>
            <person name="Stajich J.E."/>
            <person name="Wilke S.K."/>
            <person name="Ahren D."/>
            <person name="Au C.H."/>
            <person name="Birren B.W."/>
            <person name="Borodovsky M."/>
            <person name="Burns C."/>
            <person name="Canback B."/>
            <person name="Casselton L.A."/>
            <person name="Cheng C.K."/>
            <person name="Deng J."/>
            <person name="Dietrich F.S."/>
            <person name="Fargo D.C."/>
            <person name="Farman M.L."/>
            <person name="Gathman A.C."/>
            <person name="Goldberg J."/>
            <person name="Guigo R."/>
            <person name="Hoegger P.J."/>
            <person name="Hooker J.B."/>
            <person name="Huggins A."/>
            <person name="James T.Y."/>
            <person name="Kamada T."/>
            <person name="Kilaru S."/>
            <person name="Kodira C."/>
            <person name="Kues U."/>
            <person name="Kupfer D."/>
            <person name="Kwan H.S."/>
            <person name="Lomsadze A."/>
            <person name="Li W."/>
            <person name="Lilly W.W."/>
            <person name="Ma L.J."/>
            <person name="Mackey A.J."/>
            <person name="Manning G."/>
            <person name="Martin F."/>
            <person name="Muraguchi H."/>
            <person name="Natvig D.O."/>
            <person name="Palmerini H."/>
            <person name="Ramesh M.A."/>
            <person name="Rehmeyer C.J."/>
            <person name="Roe B.A."/>
            <person name="Shenoy N."/>
            <person name="Stanke M."/>
            <person name="Ter-Hovhannisyan V."/>
            <person name="Tunlid A."/>
            <person name="Velagapudi R."/>
            <person name="Vision T.J."/>
            <person name="Zeng Q."/>
            <person name="Zolan M.E."/>
            <person name="Pukkila P.J."/>
        </authorList>
    </citation>
    <scope>NUCLEOTIDE SEQUENCE [LARGE SCALE GENOMIC DNA]</scope>
    <source>
        <strain evidence="3">Okayama-7 / 130 / ATCC MYA-4618 / FGSC 9003</strain>
    </source>
</reference>
<comment type="caution">
    <text evidence="2">The sequence shown here is derived from an EMBL/GenBank/DDBJ whole genome shotgun (WGS) entry which is preliminary data.</text>
</comment>
<gene>
    <name evidence="2" type="ORF">CC1G_05353</name>
</gene>
<dbReference type="OrthoDB" id="74764at2759"/>
<dbReference type="VEuPathDB" id="FungiDB:CC1G_05353"/>
<dbReference type="RefSeq" id="XP_001835391.2">
    <property type="nucleotide sequence ID" value="XM_001835339.2"/>
</dbReference>